<evidence type="ECO:0000313" key="1">
    <source>
        <dbReference type="EMBL" id="KAG5609415.1"/>
    </source>
</evidence>
<name>A0A9J5ZBV3_SOLCO</name>
<keyword evidence="2" id="KW-1185">Reference proteome</keyword>
<proteinExistence type="predicted"/>
<dbReference type="EMBL" id="JACXVP010000004">
    <property type="protein sequence ID" value="KAG5609415.1"/>
    <property type="molecule type" value="Genomic_DNA"/>
</dbReference>
<evidence type="ECO:0000313" key="2">
    <source>
        <dbReference type="Proteomes" id="UP000824120"/>
    </source>
</evidence>
<reference evidence="1 2" key="1">
    <citation type="submission" date="2020-09" db="EMBL/GenBank/DDBJ databases">
        <title>De no assembly of potato wild relative species, Solanum commersonii.</title>
        <authorList>
            <person name="Cho K."/>
        </authorList>
    </citation>
    <scope>NUCLEOTIDE SEQUENCE [LARGE SCALE GENOMIC DNA]</scope>
    <source>
        <strain evidence="1">LZ3.2</strain>
        <tissue evidence="1">Leaf</tissue>
    </source>
</reference>
<sequence>MFTSSYERSSIGKVILANHLSGTYVGGDSKYLVKLAEMQSKWFLYILTPTKKVALSSDLTGTLVFGC</sequence>
<comment type="caution">
    <text evidence="1">The sequence shown here is derived from an EMBL/GenBank/DDBJ whole genome shotgun (WGS) entry which is preliminary data.</text>
</comment>
<accession>A0A9J5ZBV3</accession>
<organism evidence="1 2">
    <name type="scientific">Solanum commersonii</name>
    <name type="common">Commerson's wild potato</name>
    <name type="synonym">Commerson's nightshade</name>
    <dbReference type="NCBI Taxonomy" id="4109"/>
    <lineage>
        <taxon>Eukaryota</taxon>
        <taxon>Viridiplantae</taxon>
        <taxon>Streptophyta</taxon>
        <taxon>Embryophyta</taxon>
        <taxon>Tracheophyta</taxon>
        <taxon>Spermatophyta</taxon>
        <taxon>Magnoliopsida</taxon>
        <taxon>eudicotyledons</taxon>
        <taxon>Gunneridae</taxon>
        <taxon>Pentapetalae</taxon>
        <taxon>asterids</taxon>
        <taxon>lamiids</taxon>
        <taxon>Solanales</taxon>
        <taxon>Solanaceae</taxon>
        <taxon>Solanoideae</taxon>
        <taxon>Solaneae</taxon>
        <taxon>Solanum</taxon>
    </lineage>
</organism>
<dbReference type="AlphaFoldDB" id="A0A9J5ZBV3"/>
<protein>
    <submittedName>
        <fullName evidence="1">Uncharacterized protein</fullName>
    </submittedName>
</protein>
<dbReference type="Proteomes" id="UP000824120">
    <property type="component" value="Chromosome 4"/>
</dbReference>
<gene>
    <name evidence="1" type="ORF">H5410_020696</name>
</gene>